<evidence type="ECO:0000259" key="1">
    <source>
        <dbReference type="Pfam" id="PF01609"/>
    </source>
</evidence>
<dbReference type="GO" id="GO:0004803">
    <property type="term" value="F:transposase activity"/>
    <property type="evidence" value="ECO:0007669"/>
    <property type="project" value="InterPro"/>
</dbReference>
<feature type="domain" description="Transposase IS4-like" evidence="1">
    <location>
        <begin position="30"/>
        <end position="174"/>
    </location>
</feature>
<comment type="caution">
    <text evidence="2">The sequence shown here is derived from an EMBL/GenBank/DDBJ whole genome shotgun (WGS) entry which is preliminary data.</text>
</comment>
<dbReference type="Pfam" id="PF01609">
    <property type="entry name" value="DDE_Tnp_1"/>
    <property type="match status" value="1"/>
</dbReference>
<gene>
    <name evidence="2" type="ORF">F4Y08_06780</name>
</gene>
<sequence>MRIPLSKPGPWMPDLCALLDRLGSPVPSHMTVRVLCDRGLQSPDLWAALRRQGWHPYMRYDRNMTFQATTGPRGPAWRFVAGEGQYTVTAGKAFRDRKRACTLIVLWVPGQEAPWVVLTDEAPDDVDLGAYGMRVWIEQGFRTLKRMGWQWHRTRRLDPARVDRHWLVLAVATLWVLAHGTRVEEAYLRGLAPGRVRTPPLQPAPVARSRPLSVFQLGLARVQRLLARGHGWARVWLQPLPGPDPPWELRWVDPPGLEQTVAH</sequence>
<dbReference type="AlphaFoldDB" id="A0A6B1DQL6"/>
<accession>A0A6B1DQL6</accession>
<dbReference type="GO" id="GO:0003677">
    <property type="term" value="F:DNA binding"/>
    <property type="evidence" value="ECO:0007669"/>
    <property type="project" value="InterPro"/>
</dbReference>
<dbReference type="InterPro" id="IPR012337">
    <property type="entry name" value="RNaseH-like_sf"/>
</dbReference>
<dbReference type="EMBL" id="VXPY01000042">
    <property type="protein sequence ID" value="MYD90029.1"/>
    <property type="molecule type" value="Genomic_DNA"/>
</dbReference>
<proteinExistence type="predicted"/>
<organism evidence="2">
    <name type="scientific">Caldilineaceae bacterium SB0662_bin_9</name>
    <dbReference type="NCBI Taxonomy" id="2605258"/>
    <lineage>
        <taxon>Bacteria</taxon>
        <taxon>Bacillati</taxon>
        <taxon>Chloroflexota</taxon>
        <taxon>Caldilineae</taxon>
        <taxon>Caldilineales</taxon>
        <taxon>Caldilineaceae</taxon>
    </lineage>
</organism>
<protein>
    <submittedName>
        <fullName evidence="2">Transposase</fullName>
    </submittedName>
</protein>
<dbReference type="GO" id="GO:0006313">
    <property type="term" value="P:DNA transposition"/>
    <property type="evidence" value="ECO:0007669"/>
    <property type="project" value="InterPro"/>
</dbReference>
<dbReference type="InterPro" id="IPR002559">
    <property type="entry name" value="Transposase_11"/>
</dbReference>
<dbReference type="SUPFAM" id="SSF53098">
    <property type="entry name" value="Ribonuclease H-like"/>
    <property type="match status" value="1"/>
</dbReference>
<name>A0A6B1DQL6_9CHLR</name>
<reference evidence="2" key="1">
    <citation type="submission" date="2019-09" db="EMBL/GenBank/DDBJ databases">
        <title>Characterisation of the sponge microbiome using genome-centric metagenomics.</title>
        <authorList>
            <person name="Engelberts J.P."/>
            <person name="Robbins S.J."/>
            <person name="De Goeij J.M."/>
            <person name="Aranda M."/>
            <person name="Bell S.C."/>
            <person name="Webster N.S."/>
        </authorList>
    </citation>
    <scope>NUCLEOTIDE SEQUENCE</scope>
    <source>
        <strain evidence="2">SB0662_bin_9</strain>
    </source>
</reference>
<evidence type="ECO:0000313" key="2">
    <source>
        <dbReference type="EMBL" id="MYD90029.1"/>
    </source>
</evidence>